<dbReference type="Proteomes" id="UP001341444">
    <property type="component" value="Unassembled WGS sequence"/>
</dbReference>
<dbReference type="PANTHER" id="PTHR43022">
    <property type="entry name" value="PROTEIN SMF"/>
    <property type="match status" value="1"/>
</dbReference>
<dbReference type="SUPFAM" id="SSF102405">
    <property type="entry name" value="MCP/YpsA-like"/>
    <property type="match status" value="1"/>
</dbReference>
<evidence type="ECO:0000259" key="2">
    <source>
        <dbReference type="Pfam" id="PF02481"/>
    </source>
</evidence>
<sequence length="290" mass="31911">MDDLRLKILHLSQCRGTTPKGVLRLLQTNAGLSDLYTLSKTSLASIMHMNALNAEAFYKDLHTISIHSKIQFYENAGISFKVITDPDYPPLLRQIYNPPFVLYTMGHTDLFRMPSIAVVGSRKATIYAQNAIKQLIPPLLEKGCSITSGLAKGVDTMAHNMAMAAGGKTIAVLGSGFFSVYPKENTYLAENMKRNHLIVSEYPPEVPAKKWHFPMRNRIISGLCRGTLVIQAEKQSGSLITADLALHEGREVFAVPGSILDPLSDGTNHLIQQGAKLVMTGSDILEELKF</sequence>
<evidence type="ECO:0000313" key="3">
    <source>
        <dbReference type="EMBL" id="MED1202086.1"/>
    </source>
</evidence>
<evidence type="ECO:0000313" key="4">
    <source>
        <dbReference type="Proteomes" id="UP001341444"/>
    </source>
</evidence>
<dbReference type="InterPro" id="IPR057666">
    <property type="entry name" value="DrpA_SLOG"/>
</dbReference>
<dbReference type="EMBL" id="JARMAB010000004">
    <property type="protein sequence ID" value="MED1202086.1"/>
    <property type="molecule type" value="Genomic_DNA"/>
</dbReference>
<reference evidence="3 4" key="1">
    <citation type="submission" date="2023-03" db="EMBL/GenBank/DDBJ databases">
        <title>Bacillus Genome Sequencing.</title>
        <authorList>
            <person name="Dunlap C."/>
        </authorList>
    </citation>
    <scope>NUCLEOTIDE SEQUENCE [LARGE SCALE GENOMIC DNA]</scope>
    <source>
        <strain evidence="3 4">B-23453</strain>
    </source>
</reference>
<keyword evidence="4" id="KW-1185">Reference proteome</keyword>
<comment type="similarity">
    <text evidence="1">Belongs to the DprA/Smf family.</text>
</comment>
<dbReference type="NCBIfam" id="TIGR00732">
    <property type="entry name" value="dprA"/>
    <property type="match status" value="1"/>
</dbReference>
<organism evidence="3 4">
    <name type="scientific">Heyndrickxia acidicola</name>
    <dbReference type="NCBI Taxonomy" id="209389"/>
    <lineage>
        <taxon>Bacteria</taxon>
        <taxon>Bacillati</taxon>
        <taxon>Bacillota</taxon>
        <taxon>Bacilli</taxon>
        <taxon>Bacillales</taxon>
        <taxon>Bacillaceae</taxon>
        <taxon>Heyndrickxia</taxon>
    </lineage>
</organism>
<accession>A0ABU6MDH9</accession>
<gene>
    <name evidence="3" type="primary">dprA</name>
    <name evidence="3" type="ORF">P4T90_03145</name>
</gene>
<comment type="caution">
    <text evidence="3">The sequence shown here is derived from an EMBL/GenBank/DDBJ whole genome shotgun (WGS) entry which is preliminary data.</text>
</comment>
<dbReference type="PANTHER" id="PTHR43022:SF1">
    <property type="entry name" value="PROTEIN SMF"/>
    <property type="match status" value="1"/>
</dbReference>
<dbReference type="RefSeq" id="WP_066264704.1">
    <property type="nucleotide sequence ID" value="NZ_JARMAB010000004.1"/>
</dbReference>
<protein>
    <submittedName>
        <fullName evidence="3">DNA-processing protein DprA</fullName>
    </submittedName>
</protein>
<name>A0ABU6MDH9_9BACI</name>
<feature type="domain" description="Smf/DprA SLOG" evidence="2">
    <location>
        <begin position="82"/>
        <end position="288"/>
    </location>
</feature>
<dbReference type="InterPro" id="IPR003488">
    <property type="entry name" value="DprA"/>
</dbReference>
<dbReference type="Gene3D" id="3.40.50.450">
    <property type="match status" value="1"/>
</dbReference>
<dbReference type="Pfam" id="PF02481">
    <property type="entry name" value="DNA_processg_A"/>
    <property type="match status" value="1"/>
</dbReference>
<proteinExistence type="inferred from homology"/>
<evidence type="ECO:0000256" key="1">
    <source>
        <dbReference type="ARBA" id="ARBA00006525"/>
    </source>
</evidence>